<keyword evidence="2" id="KW-0170">Cobalt</keyword>
<dbReference type="PANTHER" id="PTHR45833">
    <property type="entry name" value="METHIONINE SYNTHASE"/>
    <property type="match status" value="1"/>
</dbReference>
<feature type="domain" description="B12-binding" evidence="4">
    <location>
        <begin position="159"/>
        <end position="285"/>
    </location>
</feature>
<feature type="compositionally biased region" description="Basic and acidic residues" evidence="3">
    <location>
        <begin position="1"/>
        <end position="18"/>
    </location>
</feature>
<dbReference type="AlphaFoldDB" id="A0A6I6FIB1"/>
<dbReference type="InterPro" id="IPR006158">
    <property type="entry name" value="Cobalamin-bd"/>
</dbReference>
<dbReference type="GO" id="GO:0005829">
    <property type="term" value="C:cytosol"/>
    <property type="evidence" value="ECO:0007669"/>
    <property type="project" value="TreeGrafter"/>
</dbReference>
<dbReference type="OrthoDB" id="3782345at2"/>
<dbReference type="GO" id="GO:0046653">
    <property type="term" value="P:tetrahydrofolate metabolic process"/>
    <property type="evidence" value="ECO:0007669"/>
    <property type="project" value="TreeGrafter"/>
</dbReference>
<evidence type="ECO:0000256" key="3">
    <source>
        <dbReference type="SAM" id="MobiDB-lite"/>
    </source>
</evidence>
<dbReference type="Gene3D" id="1.10.1240.10">
    <property type="entry name" value="Methionine synthase domain"/>
    <property type="match status" value="1"/>
</dbReference>
<gene>
    <name evidence="5" type="ORF">EIZ62_31825</name>
</gene>
<dbReference type="Proteomes" id="UP000422572">
    <property type="component" value="Chromosome"/>
</dbReference>
<dbReference type="EMBL" id="CP034279">
    <property type="protein sequence ID" value="QGV82971.1"/>
    <property type="molecule type" value="Genomic_DNA"/>
</dbReference>
<dbReference type="InterPro" id="IPR036594">
    <property type="entry name" value="Meth_synthase_dom"/>
</dbReference>
<dbReference type="PROSITE" id="PS51332">
    <property type="entry name" value="B12_BINDING"/>
    <property type="match status" value="1"/>
</dbReference>
<dbReference type="InterPro" id="IPR050554">
    <property type="entry name" value="Met_Synthase/Corrinoid"/>
</dbReference>
<dbReference type="GO" id="GO:0008705">
    <property type="term" value="F:methionine synthase activity"/>
    <property type="evidence" value="ECO:0007669"/>
    <property type="project" value="TreeGrafter"/>
</dbReference>
<protein>
    <submittedName>
        <fullName evidence="5">Cobalamin-binding protein</fullName>
    </submittedName>
</protein>
<keyword evidence="6" id="KW-1185">Reference proteome</keyword>
<evidence type="ECO:0000313" key="6">
    <source>
        <dbReference type="Proteomes" id="UP000422572"/>
    </source>
</evidence>
<name>A0A6I6FIB1_9ACTN</name>
<dbReference type="Pfam" id="PF02607">
    <property type="entry name" value="B12-binding_2"/>
    <property type="match status" value="1"/>
</dbReference>
<keyword evidence="1" id="KW-0479">Metal-binding</keyword>
<dbReference type="Pfam" id="PF02310">
    <property type="entry name" value="B12-binding"/>
    <property type="match status" value="1"/>
</dbReference>
<dbReference type="GO" id="GO:0046872">
    <property type="term" value="F:metal ion binding"/>
    <property type="evidence" value="ECO:0007669"/>
    <property type="project" value="UniProtKB-KW"/>
</dbReference>
<accession>A0A6I6FIB1</accession>
<sequence length="412" mass="44399">MTRADDGATARAADDVTARADNATTRTDDTTTRTNGATARAADDATAPANGPHDEPARHHVGARPVAPYRDDRADEYVDRHWAAVLAGDEHAAAGVVGDALDAGLEPEAVLLDVIGVVQHKVGLEWAANRMSVAGEHAATAINDRVIATLPARRPTADRGRVTVACVDQEWHALPARLVAETLRLRGWEVDYLGAQVPTAHLIGHLHRTAPDVVCLSSSLPTRLPLAHTSITACQATGTPVMVGGLAFGTDGRYARLLGADAWAPEARTAADRLAAGPLPPPRPPHQAVDDLPHLADQEYTMVAKSSPQLVRDTFQRLERRFPAMSGYSDEQRERTAEDLAHIVDFLTAALYADADEIFTDFLTWTADVLTVRGVPARSLLPALDLLQEQLRDFPRTRRLLDAGRAALDPRH</sequence>
<feature type="compositionally biased region" description="Low complexity" evidence="3">
    <location>
        <begin position="32"/>
        <end position="47"/>
    </location>
</feature>
<dbReference type="InterPro" id="IPR036724">
    <property type="entry name" value="Cobalamin-bd_sf"/>
</dbReference>
<feature type="region of interest" description="Disordered" evidence="3">
    <location>
        <begin position="1"/>
        <end position="70"/>
    </location>
</feature>
<dbReference type="InterPro" id="IPR003759">
    <property type="entry name" value="Cbl-bd_cap"/>
</dbReference>
<organism evidence="5 6">
    <name type="scientific">Streptomyces ficellus</name>
    <dbReference type="NCBI Taxonomy" id="1977088"/>
    <lineage>
        <taxon>Bacteria</taxon>
        <taxon>Bacillati</taxon>
        <taxon>Actinomycetota</taxon>
        <taxon>Actinomycetes</taxon>
        <taxon>Kitasatosporales</taxon>
        <taxon>Streptomycetaceae</taxon>
        <taxon>Streptomyces</taxon>
    </lineage>
</organism>
<evidence type="ECO:0000256" key="2">
    <source>
        <dbReference type="ARBA" id="ARBA00023285"/>
    </source>
</evidence>
<dbReference type="SUPFAM" id="SSF52242">
    <property type="entry name" value="Cobalamin (vitamin B12)-binding domain"/>
    <property type="match status" value="1"/>
</dbReference>
<dbReference type="Gene3D" id="3.40.50.280">
    <property type="entry name" value="Cobalamin-binding domain"/>
    <property type="match status" value="1"/>
</dbReference>
<dbReference type="KEGG" id="sfic:EIZ62_31825"/>
<proteinExistence type="predicted"/>
<dbReference type="PANTHER" id="PTHR45833:SF1">
    <property type="entry name" value="METHIONINE SYNTHASE"/>
    <property type="match status" value="1"/>
</dbReference>
<reference evidence="5 6" key="1">
    <citation type="submission" date="2018-12" db="EMBL/GenBank/DDBJ databases">
        <title>Complete genome sequence of Streptomyces ficellus NRRL8067, the producer of ficellomycin, feldamycin and nojirimycin.</title>
        <authorList>
            <person name="Zhang H."/>
            <person name="Yue R."/>
            <person name="Liu Y."/>
            <person name="Li M."/>
            <person name="Mu H."/>
            <person name="Zhang J."/>
        </authorList>
    </citation>
    <scope>NUCLEOTIDE SEQUENCE [LARGE SCALE GENOMIC DNA]</scope>
    <source>
        <strain evidence="5 6">NRRL 8067</strain>
    </source>
</reference>
<evidence type="ECO:0000313" key="5">
    <source>
        <dbReference type="EMBL" id="QGV82971.1"/>
    </source>
</evidence>
<dbReference type="GO" id="GO:0031419">
    <property type="term" value="F:cobalamin binding"/>
    <property type="evidence" value="ECO:0007669"/>
    <property type="project" value="InterPro"/>
</dbReference>
<evidence type="ECO:0000256" key="1">
    <source>
        <dbReference type="ARBA" id="ARBA00022723"/>
    </source>
</evidence>
<dbReference type="GO" id="GO:0050667">
    <property type="term" value="P:homocysteine metabolic process"/>
    <property type="evidence" value="ECO:0007669"/>
    <property type="project" value="TreeGrafter"/>
</dbReference>
<evidence type="ECO:0000259" key="4">
    <source>
        <dbReference type="PROSITE" id="PS51332"/>
    </source>
</evidence>